<dbReference type="PANTHER" id="PTHR10039:SF16">
    <property type="entry name" value="GPI INOSITOL-DEACYLASE"/>
    <property type="match status" value="1"/>
</dbReference>
<evidence type="ECO:0000259" key="3">
    <source>
        <dbReference type="Pfam" id="PF22939"/>
    </source>
</evidence>
<dbReference type="Pfam" id="PF22939">
    <property type="entry name" value="WHD_GPIID"/>
    <property type="match status" value="1"/>
</dbReference>
<dbReference type="InterPro" id="IPR027417">
    <property type="entry name" value="P-loop_NTPase"/>
</dbReference>
<reference evidence="5" key="2">
    <citation type="submission" date="2023-05" db="EMBL/GenBank/DDBJ databases">
        <authorList>
            <consortium name="Lawrence Berkeley National Laboratory"/>
            <person name="Steindorff A."/>
            <person name="Hensen N."/>
            <person name="Bonometti L."/>
            <person name="Westerberg I."/>
            <person name="Brannstrom I.O."/>
            <person name="Guillou S."/>
            <person name="Cros-Aarteil S."/>
            <person name="Calhoun S."/>
            <person name="Haridas S."/>
            <person name="Kuo A."/>
            <person name="Mondo S."/>
            <person name="Pangilinan J."/>
            <person name="Riley R."/>
            <person name="Labutti K."/>
            <person name="Andreopoulos B."/>
            <person name="Lipzen A."/>
            <person name="Chen C."/>
            <person name="Yanf M."/>
            <person name="Daum C."/>
            <person name="Ng V."/>
            <person name="Clum A."/>
            <person name="Ohm R."/>
            <person name="Martin F."/>
            <person name="Silar P."/>
            <person name="Natvig D."/>
            <person name="Lalanne C."/>
            <person name="Gautier V."/>
            <person name="Ament-Velasquez S.L."/>
            <person name="Kruys A."/>
            <person name="Hutchinson M.I."/>
            <person name="Powell A.J."/>
            <person name="Barry K."/>
            <person name="Miller A.N."/>
            <person name="Grigoriev I.V."/>
            <person name="Debuchy R."/>
            <person name="Gladieux P."/>
            <person name="Thoren M.H."/>
            <person name="Johannesson H."/>
        </authorList>
    </citation>
    <scope>NUCLEOTIDE SEQUENCE</scope>
    <source>
        <strain evidence="5">CBS 315.58</strain>
    </source>
</reference>
<evidence type="ECO:0000256" key="2">
    <source>
        <dbReference type="SAM" id="MobiDB-lite"/>
    </source>
</evidence>
<gene>
    <name evidence="5" type="ORF">QBC40DRAFT_235130</name>
</gene>
<evidence type="ECO:0008006" key="7">
    <source>
        <dbReference type="Google" id="ProtNLM"/>
    </source>
</evidence>
<evidence type="ECO:0000259" key="4">
    <source>
        <dbReference type="Pfam" id="PF24883"/>
    </source>
</evidence>
<dbReference type="Gene3D" id="2.130.10.10">
    <property type="entry name" value="YVTN repeat-like/Quinoprotein amine dehydrogenase"/>
    <property type="match status" value="2"/>
</dbReference>
<feature type="region of interest" description="Disordered" evidence="2">
    <location>
        <begin position="952"/>
        <end position="972"/>
    </location>
</feature>
<evidence type="ECO:0000313" key="5">
    <source>
        <dbReference type="EMBL" id="KAK4196077.1"/>
    </source>
</evidence>
<name>A0AAN6XE15_9PEZI</name>
<sequence length="1524" mass="170334">MFWPKEWLPSEAGFEHVRIHSFGYNSDWTTRKASHLTVHDFGQALVADISNSPHLSKNRNTPIIFVSHSMGGLVVKKAYLLASHDPTYKSIHQRIHTMYFLGTSHRGADSAQFTKLLRYTAGNGAKAFINDLVPGNKSIDQLNDEFRHVCNKVHIWSFFETIPMSFGLIVKKESAVIPIGLPGEQVRYMEADHRHLCKFDGRENPNYIVLRNAFISTIKKLEDQGSQAAELQRSQMSQISSFLRIDQRPESIFLALNEKQHDGSCRWLTDEDSFQTWFQSLVGHDVETVSAMPTSSGFDSPQVLWLCGRPGTGKSVASTHITRHLESAGFDCRIYFFRHDDQPGATTSALLRSLAFQMAESSSQVRQAIMDMIENGTAINHDDQYTLASRLFTNGIFKIQSLKPQFWVIDALDECNQESLSAFVSMISKIDNSIPLRLFLTSRPGGQLQRLFAHEKTRLCTLSTGMPGSLHDIEAFVRARCSRLGDDVTRERLVTELLKKSNGSFLWTSLTLSRLDGLYCVEDMEDALSSMPVRMNPLYIRIATSIEESASYELTKCLLGWVICAQRPLLMTELCGAIKLDIGRTLTASPAQLEHLTGHLVFVDRDSRVQVTHETTSDFLTRPRDGLWIDRQTTHSRISEICLTTLCGSEFAPPKAFQAASNRTNNMSPFAAYAAASFSFHFAYSAPPSDAELSLMDRFIRSNVLTWIEKAAQNGDLSVLQQASSRLRGYLAKRSNQKLHGSMEIKTLAAWLTDLDRMIAVFNSCLLESPLSIHFLVPYLCPPTSVMNKTFARPSRGLNIKGFVEQRWGDRLTCRLLSEEPLAIACCDRLLAVGLLSGKIELYLNTKVVTFQSIGSVMHDAAGKGRIRLEFNADSSILASCCTRKLALWDVRSVDGSSFPCIWTQSCDLGISRVPTFTPDGRFVVLGEFSENSLLRFSTLDGAQEKVLLSEEHGPKSSAIGSNRKGATKQSERPNWSFQINSTHTLAALGHLDAKVELWDLESVARVGYFEAREMADCIVVDTLFNPSPHLDLLAIRYMHDGGVVACHPRTLEQVGAYSGKEIYTMSATLDGRILAVGLGDGSIDILSFKTLQQLYHIPPFEGDDLTPPRGLTFSTDNFRLYDTRRLCCNVWTPSVLLETAAAADSSKQIDQRPLVSRDHQLQGARNVTFIDTSKGASIIIGRENGEVESYDIETGSTINKFQLHDPTTEISDLESDEEQNPSPRIAYGDWDDAHDIILGVDLDNCQGTIVGFRNGFGGSSMWRCRLPRRCVINNRGDRARQAIISPHGTQIIIVFQHTAKLITINHSNKPASEVNELDLEAYWATDPSNSSRVLAIGRGTVDLFYWNTLERVCGTINLEAPDYIGSLLWDRIYTHWSGSSPWIANRKSHYIVRCTRNGSGNKRTANGFIVLDASKFVLGDGKTTGLVHRAFRNLEVVKMVGMIQETLFFLDTKHWVCSISANNMEETKHYARHFFIPPTWHTGDNIPVIGILSTNLMAVAVGSQLVWIRGFMDYQDKVSLVHA</sequence>
<dbReference type="SUPFAM" id="SSF52540">
    <property type="entry name" value="P-loop containing nucleoside triphosphate hydrolases"/>
    <property type="match status" value="1"/>
</dbReference>
<proteinExistence type="predicted"/>
<dbReference type="SUPFAM" id="SSF69322">
    <property type="entry name" value="Tricorn protease domain 2"/>
    <property type="match status" value="1"/>
</dbReference>
<dbReference type="InterPro" id="IPR054471">
    <property type="entry name" value="GPIID_WHD"/>
</dbReference>
<keyword evidence="6" id="KW-1185">Reference proteome</keyword>
<dbReference type="InterPro" id="IPR029058">
    <property type="entry name" value="AB_hydrolase_fold"/>
</dbReference>
<dbReference type="InterPro" id="IPR056884">
    <property type="entry name" value="NPHP3-like_N"/>
</dbReference>
<protein>
    <recommendedName>
        <fullName evidence="7">GPI inositol-deacylase</fullName>
    </recommendedName>
</protein>
<evidence type="ECO:0000313" key="6">
    <source>
        <dbReference type="Proteomes" id="UP001303160"/>
    </source>
</evidence>
<feature type="domain" description="GPI inositol-deacylase winged helix" evidence="3">
    <location>
        <begin position="553"/>
        <end position="622"/>
    </location>
</feature>
<dbReference type="Proteomes" id="UP001303160">
    <property type="component" value="Unassembled WGS sequence"/>
</dbReference>
<dbReference type="EMBL" id="MU863994">
    <property type="protein sequence ID" value="KAK4196077.1"/>
    <property type="molecule type" value="Genomic_DNA"/>
</dbReference>
<evidence type="ECO:0000256" key="1">
    <source>
        <dbReference type="ARBA" id="ARBA00022737"/>
    </source>
</evidence>
<dbReference type="InterPro" id="IPR036322">
    <property type="entry name" value="WD40_repeat_dom_sf"/>
</dbReference>
<dbReference type="PANTHER" id="PTHR10039">
    <property type="entry name" value="AMELOGENIN"/>
    <property type="match status" value="1"/>
</dbReference>
<comment type="caution">
    <text evidence="5">The sequence shown here is derived from an EMBL/GenBank/DDBJ whole genome shotgun (WGS) entry which is preliminary data.</text>
</comment>
<feature type="domain" description="Nephrocystin 3-like N-terminal" evidence="4">
    <location>
        <begin position="263"/>
        <end position="443"/>
    </location>
</feature>
<accession>A0AAN6XE15</accession>
<organism evidence="5 6">
    <name type="scientific">Triangularia verruculosa</name>
    <dbReference type="NCBI Taxonomy" id="2587418"/>
    <lineage>
        <taxon>Eukaryota</taxon>
        <taxon>Fungi</taxon>
        <taxon>Dikarya</taxon>
        <taxon>Ascomycota</taxon>
        <taxon>Pezizomycotina</taxon>
        <taxon>Sordariomycetes</taxon>
        <taxon>Sordariomycetidae</taxon>
        <taxon>Sordariales</taxon>
        <taxon>Podosporaceae</taxon>
        <taxon>Triangularia</taxon>
    </lineage>
</organism>
<keyword evidence="1" id="KW-0677">Repeat</keyword>
<reference evidence="5" key="1">
    <citation type="journal article" date="2023" name="Mol. Phylogenet. Evol.">
        <title>Genome-scale phylogeny and comparative genomics of the fungal order Sordariales.</title>
        <authorList>
            <person name="Hensen N."/>
            <person name="Bonometti L."/>
            <person name="Westerberg I."/>
            <person name="Brannstrom I.O."/>
            <person name="Guillou S."/>
            <person name="Cros-Aarteil S."/>
            <person name="Calhoun S."/>
            <person name="Haridas S."/>
            <person name="Kuo A."/>
            <person name="Mondo S."/>
            <person name="Pangilinan J."/>
            <person name="Riley R."/>
            <person name="LaButti K."/>
            <person name="Andreopoulos B."/>
            <person name="Lipzen A."/>
            <person name="Chen C."/>
            <person name="Yan M."/>
            <person name="Daum C."/>
            <person name="Ng V."/>
            <person name="Clum A."/>
            <person name="Steindorff A."/>
            <person name="Ohm R.A."/>
            <person name="Martin F."/>
            <person name="Silar P."/>
            <person name="Natvig D.O."/>
            <person name="Lalanne C."/>
            <person name="Gautier V."/>
            <person name="Ament-Velasquez S.L."/>
            <person name="Kruys A."/>
            <person name="Hutchinson M.I."/>
            <person name="Powell A.J."/>
            <person name="Barry K."/>
            <person name="Miller A.N."/>
            <person name="Grigoriev I.V."/>
            <person name="Debuchy R."/>
            <person name="Gladieux P."/>
            <person name="Hiltunen Thoren M."/>
            <person name="Johannesson H."/>
        </authorList>
    </citation>
    <scope>NUCLEOTIDE SEQUENCE</scope>
    <source>
        <strain evidence="5">CBS 315.58</strain>
    </source>
</reference>
<dbReference type="SUPFAM" id="SSF53474">
    <property type="entry name" value="alpha/beta-Hydrolases"/>
    <property type="match status" value="1"/>
</dbReference>
<dbReference type="SUPFAM" id="SSF50978">
    <property type="entry name" value="WD40 repeat-like"/>
    <property type="match status" value="1"/>
</dbReference>
<dbReference type="Gene3D" id="3.40.50.300">
    <property type="entry name" value="P-loop containing nucleotide triphosphate hydrolases"/>
    <property type="match status" value="1"/>
</dbReference>
<dbReference type="Gene3D" id="3.40.50.1820">
    <property type="entry name" value="alpha/beta hydrolase"/>
    <property type="match status" value="1"/>
</dbReference>
<dbReference type="Pfam" id="PF24883">
    <property type="entry name" value="NPHP3_N"/>
    <property type="match status" value="1"/>
</dbReference>
<dbReference type="InterPro" id="IPR015943">
    <property type="entry name" value="WD40/YVTN_repeat-like_dom_sf"/>
</dbReference>